<feature type="chain" id="PRO_5033003970" description="Inactive TPR repeat-containing thioredoxin TTL3" evidence="3">
    <location>
        <begin position="22"/>
        <end position="475"/>
    </location>
</feature>
<dbReference type="Pfam" id="PF12895">
    <property type="entry name" value="ANAPC3"/>
    <property type="match status" value="1"/>
</dbReference>
<accession>A0A835VCP8</accession>
<evidence type="ECO:0000313" key="5">
    <source>
        <dbReference type="Proteomes" id="UP000636800"/>
    </source>
</evidence>
<feature type="region of interest" description="Disordered" evidence="2">
    <location>
        <begin position="21"/>
        <end position="76"/>
    </location>
</feature>
<feature type="region of interest" description="Disordered" evidence="2">
    <location>
        <begin position="121"/>
        <end position="162"/>
    </location>
</feature>
<evidence type="ECO:0000256" key="1">
    <source>
        <dbReference type="PROSITE-ProRule" id="PRU00339"/>
    </source>
</evidence>
<feature type="repeat" description="TPR" evidence="1">
    <location>
        <begin position="156"/>
        <end position="189"/>
    </location>
</feature>
<evidence type="ECO:0000256" key="3">
    <source>
        <dbReference type="SAM" id="SignalP"/>
    </source>
</evidence>
<dbReference type="SMART" id="SM00028">
    <property type="entry name" value="TPR"/>
    <property type="match status" value="6"/>
</dbReference>
<gene>
    <name evidence="4" type="ORF">HPP92_005528</name>
</gene>
<evidence type="ECO:0000313" key="4">
    <source>
        <dbReference type="EMBL" id="KAG0492130.1"/>
    </source>
</evidence>
<keyword evidence="1" id="KW-0802">TPR repeat</keyword>
<sequence>MVGKNPACCGLLLLVLPPAPGSSPTGSIPRRKGVPSFTPAKALHPHSGSRLSKTRESASQIVLRSSRKPVSPPVLTPGSGLSGELESMVFDFQKAKESNNLVRASSGNVMVYSNLGNIRGSQGSMNSSLKPPACETKKTNAGHGKESNTARKRTDPEELKKNGNEEYIKGRFAEALDFYNRAIALNPEKASYRSNKAAALVGLGRLLEAVGEYKEALRINPSYSRAHHRLAALYLSEARKRRDWQTMLRECESAISMGAHSSPKVFCSKSEALLKLGKHADADSVMSNATKFDTDEVTSFFGAITNGYLLMVQAQIHMASGRFNEAIAASQRAAELDRSNQEISTIVRRTRAVAAARNRGNELFKASKYAEACMTYREGLDNDPQNAVLLCNRAACHSKLGQWEKAVDECSTALGLRPSYTKARIRRADCYVKLEKWEEAVKDYEILIRELPGNGDLMKGLSEAKSRLYRNHLGS</sequence>
<reference evidence="4 5" key="1">
    <citation type="journal article" date="2020" name="Nat. Food">
        <title>A phased Vanilla planifolia genome enables genetic improvement of flavour and production.</title>
        <authorList>
            <person name="Hasing T."/>
            <person name="Tang H."/>
            <person name="Brym M."/>
            <person name="Khazi F."/>
            <person name="Huang T."/>
            <person name="Chambers A.H."/>
        </authorList>
    </citation>
    <scope>NUCLEOTIDE SEQUENCE [LARGE SCALE GENOMIC DNA]</scope>
    <source>
        <tissue evidence="4">Leaf</tissue>
    </source>
</reference>
<dbReference type="OrthoDB" id="295029at2759"/>
<dbReference type="Pfam" id="PF13414">
    <property type="entry name" value="TPR_11"/>
    <property type="match status" value="1"/>
</dbReference>
<protein>
    <recommendedName>
        <fullName evidence="6">Inactive TPR repeat-containing thioredoxin TTL3</fullName>
    </recommendedName>
</protein>
<dbReference type="GO" id="GO:0005737">
    <property type="term" value="C:cytoplasm"/>
    <property type="evidence" value="ECO:0007669"/>
    <property type="project" value="TreeGrafter"/>
</dbReference>
<proteinExistence type="predicted"/>
<evidence type="ECO:0008006" key="6">
    <source>
        <dbReference type="Google" id="ProtNLM"/>
    </source>
</evidence>
<dbReference type="AlphaFoldDB" id="A0A835VCP8"/>
<dbReference type="InterPro" id="IPR044534">
    <property type="entry name" value="TTL1-4"/>
</dbReference>
<feature type="signal peptide" evidence="3">
    <location>
        <begin position="1"/>
        <end position="21"/>
    </location>
</feature>
<name>A0A835VCP8_VANPL</name>
<dbReference type="Proteomes" id="UP000636800">
    <property type="component" value="Chromosome 2"/>
</dbReference>
<comment type="caution">
    <text evidence="4">The sequence shown here is derived from an EMBL/GenBank/DDBJ whole genome shotgun (WGS) entry which is preliminary data.</text>
</comment>
<feature type="compositionally biased region" description="Basic and acidic residues" evidence="2">
    <location>
        <begin position="135"/>
        <end position="162"/>
    </location>
</feature>
<dbReference type="PROSITE" id="PS50005">
    <property type="entry name" value="TPR"/>
    <property type="match status" value="1"/>
</dbReference>
<keyword evidence="5" id="KW-1185">Reference proteome</keyword>
<dbReference type="Gene3D" id="1.25.40.10">
    <property type="entry name" value="Tetratricopeptide repeat domain"/>
    <property type="match status" value="3"/>
</dbReference>
<dbReference type="InterPro" id="IPR019734">
    <property type="entry name" value="TPR_rpt"/>
</dbReference>
<evidence type="ECO:0000256" key="2">
    <source>
        <dbReference type="SAM" id="MobiDB-lite"/>
    </source>
</evidence>
<dbReference type="SUPFAM" id="SSF48452">
    <property type="entry name" value="TPR-like"/>
    <property type="match status" value="1"/>
</dbReference>
<organism evidence="4 5">
    <name type="scientific">Vanilla planifolia</name>
    <name type="common">Vanilla</name>
    <dbReference type="NCBI Taxonomy" id="51239"/>
    <lineage>
        <taxon>Eukaryota</taxon>
        <taxon>Viridiplantae</taxon>
        <taxon>Streptophyta</taxon>
        <taxon>Embryophyta</taxon>
        <taxon>Tracheophyta</taxon>
        <taxon>Spermatophyta</taxon>
        <taxon>Magnoliopsida</taxon>
        <taxon>Liliopsida</taxon>
        <taxon>Asparagales</taxon>
        <taxon>Orchidaceae</taxon>
        <taxon>Vanilloideae</taxon>
        <taxon>Vanilleae</taxon>
        <taxon>Vanilla</taxon>
    </lineage>
</organism>
<keyword evidence="3" id="KW-0732">Signal</keyword>
<dbReference type="Pfam" id="PF13181">
    <property type="entry name" value="TPR_8"/>
    <property type="match status" value="1"/>
</dbReference>
<dbReference type="PANTHER" id="PTHR46050:SF7">
    <property type="entry name" value="TETRATRICOPEPTIDE REPEAT (TPR)-LIKE SUPERFAMILY PROTEIN"/>
    <property type="match status" value="1"/>
</dbReference>
<dbReference type="PANTHER" id="PTHR46050">
    <property type="entry name" value="TPR REPEAT-CONTAINING THIOREDOXIN"/>
    <property type="match status" value="1"/>
</dbReference>
<dbReference type="InterPro" id="IPR011990">
    <property type="entry name" value="TPR-like_helical_dom_sf"/>
</dbReference>
<dbReference type="EMBL" id="JADCNL010000002">
    <property type="protein sequence ID" value="KAG0492130.1"/>
    <property type="molecule type" value="Genomic_DNA"/>
</dbReference>